<gene>
    <name evidence="1" type="ORF">K488DRAFT_70801</name>
</gene>
<sequence>MKFWDKEKSPPPGASFLPDNRSSRSYRPKTAPGGSTSVFPAFRKQSADGSFSSPSTSSASPPIITLKLSSISFLDSVIHDGISDNPLYVIETEVNHTKIRRSDPKGFINVARVLWRENTNYFSRSKKDLSGTQLAFGKGQWKPADEFLGFSYSSLSNHLKFYLPHHPHSLRWKRMGTALHCTTQSVKGPVAILETSYSLTPPQLKIFNPIFPEDASRQQRMHAGIPLSLLDFLLVTSMLLLTDPDEWTNITRLSSSNGEPSASADTTNADGVEAEVEAEADEGVLSPSHPVSQSPVPGPAVSPTPHPRSRAIPYVPSHNQSQSSVGSSGMSGSVRNGASGIERWRNDVDPHRPNSPDEPFPRPDSGSGIASPAQDSRRQSRSSAGSESNSGLTSPINPRFSHRSSSSGSHRAPSAFASSPSVARELPIPPVPANPYITQGVSSSPGPVPHLNSAGNTLPSPSASMLPRPPSPSPPPSAFSQPMPHASPTTAAWESASPITPGSSSYSGSSLWNVPSTARMYTRPQSSSSSSTHYNLPMTPARALPPVPLPPPPVPSPQRTPSKSSLPSSPAVRAPPPIPMPSQSTNGHVLTPSRSTPHLRRDPLGTVAAVKTPPQYVANALDRTRSEFGSAELAAAAGRLGIADAGGAAAGQGAGRDNRTEGYEAPPPAYSQHDFERSPFRMEPAAAAPATAAPAATHSVDA</sequence>
<dbReference type="Proteomes" id="UP000814128">
    <property type="component" value="Unassembled WGS sequence"/>
</dbReference>
<keyword evidence="2" id="KW-1185">Reference proteome</keyword>
<protein>
    <submittedName>
        <fullName evidence="1">Uncharacterized protein</fullName>
    </submittedName>
</protein>
<organism evidence="1 2">
    <name type="scientific">Vararia minispora EC-137</name>
    <dbReference type="NCBI Taxonomy" id="1314806"/>
    <lineage>
        <taxon>Eukaryota</taxon>
        <taxon>Fungi</taxon>
        <taxon>Dikarya</taxon>
        <taxon>Basidiomycota</taxon>
        <taxon>Agaricomycotina</taxon>
        <taxon>Agaricomycetes</taxon>
        <taxon>Russulales</taxon>
        <taxon>Lachnocladiaceae</taxon>
        <taxon>Vararia</taxon>
    </lineage>
</organism>
<evidence type="ECO:0000313" key="2">
    <source>
        <dbReference type="Proteomes" id="UP000814128"/>
    </source>
</evidence>
<dbReference type="EMBL" id="MU273552">
    <property type="protein sequence ID" value="KAI0032258.1"/>
    <property type="molecule type" value="Genomic_DNA"/>
</dbReference>
<evidence type="ECO:0000313" key="1">
    <source>
        <dbReference type="EMBL" id="KAI0032258.1"/>
    </source>
</evidence>
<reference evidence="1" key="2">
    <citation type="journal article" date="2022" name="New Phytol.">
        <title>Evolutionary transition to the ectomycorrhizal habit in the genomes of a hyperdiverse lineage of mushroom-forming fungi.</title>
        <authorList>
            <person name="Looney B."/>
            <person name="Miyauchi S."/>
            <person name="Morin E."/>
            <person name="Drula E."/>
            <person name="Courty P.E."/>
            <person name="Kohler A."/>
            <person name="Kuo A."/>
            <person name="LaButti K."/>
            <person name="Pangilinan J."/>
            <person name="Lipzen A."/>
            <person name="Riley R."/>
            <person name="Andreopoulos W."/>
            <person name="He G."/>
            <person name="Johnson J."/>
            <person name="Nolan M."/>
            <person name="Tritt A."/>
            <person name="Barry K.W."/>
            <person name="Grigoriev I.V."/>
            <person name="Nagy L.G."/>
            <person name="Hibbett D."/>
            <person name="Henrissat B."/>
            <person name="Matheny P.B."/>
            <person name="Labbe J."/>
            <person name="Martin F.M."/>
        </authorList>
    </citation>
    <scope>NUCLEOTIDE SEQUENCE</scope>
    <source>
        <strain evidence="1">EC-137</strain>
    </source>
</reference>
<reference evidence="1" key="1">
    <citation type="submission" date="2021-02" db="EMBL/GenBank/DDBJ databases">
        <authorList>
            <consortium name="DOE Joint Genome Institute"/>
            <person name="Ahrendt S."/>
            <person name="Looney B.P."/>
            <person name="Miyauchi S."/>
            <person name="Morin E."/>
            <person name="Drula E."/>
            <person name="Courty P.E."/>
            <person name="Chicoki N."/>
            <person name="Fauchery L."/>
            <person name="Kohler A."/>
            <person name="Kuo A."/>
            <person name="Labutti K."/>
            <person name="Pangilinan J."/>
            <person name="Lipzen A."/>
            <person name="Riley R."/>
            <person name="Andreopoulos W."/>
            <person name="He G."/>
            <person name="Johnson J."/>
            <person name="Barry K.W."/>
            <person name="Grigoriev I.V."/>
            <person name="Nagy L."/>
            <person name="Hibbett D."/>
            <person name="Henrissat B."/>
            <person name="Matheny P.B."/>
            <person name="Labbe J."/>
            <person name="Martin F."/>
        </authorList>
    </citation>
    <scope>NUCLEOTIDE SEQUENCE</scope>
    <source>
        <strain evidence="1">EC-137</strain>
    </source>
</reference>
<proteinExistence type="predicted"/>
<accession>A0ACB8QKL4</accession>
<name>A0ACB8QKL4_9AGAM</name>
<comment type="caution">
    <text evidence="1">The sequence shown here is derived from an EMBL/GenBank/DDBJ whole genome shotgun (WGS) entry which is preliminary data.</text>
</comment>